<dbReference type="Proteomes" id="UP001235939">
    <property type="component" value="Chromosome 04"/>
</dbReference>
<sequence length="140" mass="15244">MQGGRRKIRSEGRRTKLRGVLQASCCLKRSDCCLPPTPVYFLEDSGRFYELCLLFCSCFPSLCCSCAIFTPTSTPKGSDFVVIVAPGVKVLWHRVLSSSYIGSGTVEAFAELLGRTAPVDITTIFDSAHRLRGLSVTEAG</sequence>
<organism evidence="1 2">
    <name type="scientific">Cordylochernes scorpioides</name>
    <dbReference type="NCBI Taxonomy" id="51811"/>
    <lineage>
        <taxon>Eukaryota</taxon>
        <taxon>Metazoa</taxon>
        <taxon>Ecdysozoa</taxon>
        <taxon>Arthropoda</taxon>
        <taxon>Chelicerata</taxon>
        <taxon>Arachnida</taxon>
        <taxon>Pseudoscorpiones</taxon>
        <taxon>Cheliferoidea</taxon>
        <taxon>Chernetidae</taxon>
        <taxon>Cordylochernes</taxon>
    </lineage>
</organism>
<gene>
    <name evidence="1" type="ORF">LAZ67_4001989</name>
</gene>
<protein>
    <submittedName>
        <fullName evidence="1">Uncharacterized protein</fullName>
    </submittedName>
</protein>
<name>A0ABY6KCN7_9ARAC</name>
<proteinExistence type="predicted"/>
<keyword evidence="2" id="KW-1185">Reference proteome</keyword>
<evidence type="ECO:0000313" key="1">
    <source>
        <dbReference type="EMBL" id="UYV66535.1"/>
    </source>
</evidence>
<accession>A0ABY6KCN7</accession>
<reference evidence="1 2" key="1">
    <citation type="submission" date="2022-01" db="EMBL/GenBank/DDBJ databases">
        <title>A chromosomal length assembly of Cordylochernes scorpioides.</title>
        <authorList>
            <person name="Zeh D."/>
            <person name="Zeh J."/>
        </authorList>
    </citation>
    <scope>NUCLEOTIDE SEQUENCE [LARGE SCALE GENOMIC DNA]</scope>
    <source>
        <strain evidence="1">IN4F17</strain>
        <tissue evidence="1">Whole Body</tissue>
    </source>
</reference>
<dbReference type="EMBL" id="CP092866">
    <property type="protein sequence ID" value="UYV66535.1"/>
    <property type="molecule type" value="Genomic_DNA"/>
</dbReference>
<evidence type="ECO:0000313" key="2">
    <source>
        <dbReference type="Proteomes" id="UP001235939"/>
    </source>
</evidence>